<feature type="compositionally biased region" description="Polar residues" evidence="6">
    <location>
        <begin position="16"/>
        <end position="27"/>
    </location>
</feature>
<dbReference type="Pfam" id="PF25512">
    <property type="entry name" value="zf-CCCH_AtC3H23"/>
    <property type="match status" value="1"/>
</dbReference>
<evidence type="ECO:0000256" key="5">
    <source>
        <dbReference type="PROSITE-ProRule" id="PRU00723"/>
    </source>
</evidence>
<evidence type="ECO:0000256" key="2">
    <source>
        <dbReference type="ARBA" id="ARBA00022771"/>
    </source>
</evidence>
<reference evidence="8 9" key="1">
    <citation type="submission" date="2023-05" db="EMBL/GenBank/DDBJ databases">
        <title>A 100% complete, gapless, phased diploid assembly of the Scenedesmus obliquus UTEX 3031 genome.</title>
        <authorList>
            <person name="Biondi T.C."/>
            <person name="Hanschen E.R."/>
            <person name="Kwon T."/>
            <person name="Eng W."/>
            <person name="Kruse C.P.S."/>
            <person name="Koehler S.I."/>
            <person name="Kunde Y."/>
            <person name="Gleasner C.D."/>
            <person name="You Mak K.T."/>
            <person name="Polle J."/>
            <person name="Hovde B.T."/>
            <person name="Starkenburg S.R."/>
        </authorList>
    </citation>
    <scope>NUCLEOTIDE SEQUENCE [LARGE SCALE GENOMIC DNA]</scope>
    <source>
        <strain evidence="8 9">DOE0152z</strain>
    </source>
</reference>
<protein>
    <recommendedName>
        <fullName evidence="7">C3H1-type domain-containing protein</fullName>
    </recommendedName>
</protein>
<dbReference type="EMBL" id="CP126216">
    <property type="protein sequence ID" value="WIA18252.1"/>
    <property type="molecule type" value="Genomic_DNA"/>
</dbReference>
<keyword evidence="3 5" id="KW-0862">Zinc</keyword>
<proteinExistence type="predicted"/>
<evidence type="ECO:0000256" key="4">
    <source>
        <dbReference type="ARBA" id="ARBA00023125"/>
    </source>
</evidence>
<dbReference type="PANTHER" id="PTHR14493:SF50">
    <property type="entry name" value="RING FINGER PROTEIN UNKEMPT"/>
    <property type="match status" value="1"/>
</dbReference>
<organism evidence="8 9">
    <name type="scientific">Tetradesmus obliquus</name>
    <name type="common">Green alga</name>
    <name type="synonym">Acutodesmus obliquus</name>
    <dbReference type="NCBI Taxonomy" id="3088"/>
    <lineage>
        <taxon>Eukaryota</taxon>
        <taxon>Viridiplantae</taxon>
        <taxon>Chlorophyta</taxon>
        <taxon>core chlorophytes</taxon>
        <taxon>Chlorophyceae</taxon>
        <taxon>CS clade</taxon>
        <taxon>Sphaeropleales</taxon>
        <taxon>Scenedesmaceae</taxon>
        <taxon>Tetradesmus</taxon>
    </lineage>
</organism>
<evidence type="ECO:0000256" key="6">
    <source>
        <dbReference type="SAM" id="MobiDB-lite"/>
    </source>
</evidence>
<keyword evidence="4" id="KW-0238">DNA-binding</keyword>
<sequence length="274" mass="28735">MCFQSAAERLVEEQPSAKTSNNTSGSSAAVDEWDDPKFQSDDFKIYEWKVTLCTNTEAHDTGKCPFAHPGEKGTRRDVRVYKYSPEACPATQQKNGKCPRGMDCPLSHTVFERWLHPQRFRTQLCTNGADCPRKSTCFFAHRAAYGHGNTHSSHSNSHLSALGLAGSGGSHDEQALLAMLLSQMHSGNANAAAQGVAGGLHGMGVNPHFQAAANPCASQAQAAASALLAAAAAAHMAPAAGGLAGAGLTSFTDASLGASMAMQAQGGCHSFFMH</sequence>
<feature type="domain" description="C3H1-type" evidence="7">
    <location>
        <begin position="82"/>
        <end position="111"/>
    </location>
</feature>
<gene>
    <name evidence="8" type="ORF">OEZ85_009720</name>
</gene>
<dbReference type="InterPro" id="IPR000571">
    <property type="entry name" value="Znf_CCCH"/>
</dbReference>
<keyword evidence="9" id="KW-1185">Reference proteome</keyword>
<keyword evidence="2 5" id="KW-0863">Zinc-finger</keyword>
<accession>A0ABY8UAE9</accession>
<dbReference type="PROSITE" id="PS50103">
    <property type="entry name" value="ZF_C3H1"/>
    <property type="match status" value="1"/>
</dbReference>
<feature type="zinc finger region" description="C3H1-type" evidence="5">
    <location>
        <begin position="82"/>
        <end position="111"/>
    </location>
</feature>
<evidence type="ECO:0000259" key="7">
    <source>
        <dbReference type="PROSITE" id="PS50103"/>
    </source>
</evidence>
<name>A0ABY8UAE9_TETOB</name>
<dbReference type="InterPro" id="IPR045234">
    <property type="entry name" value="Unkempt-like"/>
</dbReference>
<keyword evidence="1 5" id="KW-0479">Metal-binding</keyword>
<dbReference type="PANTHER" id="PTHR14493">
    <property type="entry name" value="UNKEMPT FAMILY MEMBER"/>
    <property type="match status" value="1"/>
</dbReference>
<dbReference type="SMART" id="SM00356">
    <property type="entry name" value="ZnF_C3H1"/>
    <property type="match status" value="2"/>
</dbReference>
<evidence type="ECO:0000256" key="3">
    <source>
        <dbReference type="ARBA" id="ARBA00022833"/>
    </source>
</evidence>
<dbReference type="InterPro" id="IPR057444">
    <property type="entry name" value="Znf-CCCH_AtC3H23-like"/>
</dbReference>
<evidence type="ECO:0000313" key="8">
    <source>
        <dbReference type="EMBL" id="WIA18252.1"/>
    </source>
</evidence>
<evidence type="ECO:0000313" key="9">
    <source>
        <dbReference type="Proteomes" id="UP001244341"/>
    </source>
</evidence>
<evidence type="ECO:0000256" key="1">
    <source>
        <dbReference type="ARBA" id="ARBA00022723"/>
    </source>
</evidence>
<feature type="region of interest" description="Disordered" evidence="6">
    <location>
        <begin position="10"/>
        <end position="33"/>
    </location>
</feature>
<dbReference type="Proteomes" id="UP001244341">
    <property type="component" value="Chromosome 9b"/>
</dbReference>